<evidence type="ECO:0000259" key="2">
    <source>
        <dbReference type="SMART" id="SM00852"/>
    </source>
</evidence>
<dbReference type="CDD" id="cd03522">
    <property type="entry name" value="MoeA_like"/>
    <property type="match status" value="1"/>
</dbReference>
<dbReference type="Pfam" id="PF00994">
    <property type="entry name" value="MoCF_biosynth"/>
    <property type="match status" value="1"/>
</dbReference>
<proteinExistence type="inferred from homology"/>
<feature type="domain" description="MoaB/Mog" evidence="2">
    <location>
        <begin position="186"/>
        <end position="319"/>
    </location>
</feature>
<comment type="function">
    <text evidence="1">Catalyzes the insertion of molybdate into adenylated molybdopterin with the concomitant release of AMP.</text>
</comment>
<dbReference type="GO" id="GO:0061599">
    <property type="term" value="F:molybdopterin molybdotransferase activity"/>
    <property type="evidence" value="ECO:0007669"/>
    <property type="project" value="UniProtKB-UniRule"/>
</dbReference>
<protein>
    <recommendedName>
        <fullName evidence="1">Molybdopterin molybdenumtransferase</fullName>
        <ecNumber evidence="1">2.10.1.1</ecNumber>
    </recommendedName>
</protein>
<keyword evidence="1" id="KW-0460">Magnesium</keyword>
<dbReference type="SUPFAM" id="SSF53218">
    <property type="entry name" value="Molybdenum cofactor biosynthesis proteins"/>
    <property type="match status" value="1"/>
</dbReference>
<keyword evidence="1" id="KW-0479">Metal-binding</keyword>
<dbReference type="UniPathway" id="UPA00344"/>
<dbReference type="GO" id="GO:0006777">
    <property type="term" value="P:Mo-molybdopterin cofactor biosynthetic process"/>
    <property type="evidence" value="ECO:0007669"/>
    <property type="project" value="UniProtKB-UniRule"/>
</dbReference>
<dbReference type="EMBL" id="VCIW01000006">
    <property type="protein sequence ID" value="TLS51968.1"/>
    <property type="molecule type" value="Genomic_DNA"/>
</dbReference>
<dbReference type="OrthoDB" id="9767940at2"/>
<dbReference type="RefSeq" id="WP_138194212.1">
    <property type="nucleotide sequence ID" value="NZ_VCIW01000006.1"/>
</dbReference>
<evidence type="ECO:0000256" key="1">
    <source>
        <dbReference type="RuleBase" id="RU365090"/>
    </source>
</evidence>
<comment type="pathway">
    <text evidence="1">Cofactor biosynthesis; molybdopterin biosynthesis.</text>
</comment>
<dbReference type="InterPro" id="IPR036425">
    <property type="entry name" value="MoaB/Mog-like_dom_sf"/>
</dbReference>
<dbReference type="Gene3D" id="3.40.980.10">
    <property type="entry name" value="MoaB/Mog-like domain"/>
    <property type="match status" value="1"/>
</dbReference>
<dbReference type="InterPro" id="IPR038987">
    <property type="entry name" value="MoeA-like"/>
</dbReference>
<keyword evidence="4" id="KW-1185">Reference proteome</keyword>
<dbReference type="AlphaFoldDB" id="A0A5R9GF25"/>
<comment type="caution">
    <text evidence="3">The sequence shown here is derived from an EMBL/GenBank/DDBJ whole genome shotgun (WGS) entry which is preliminary data.</text>
</comment>
<dbReference type="GO" id="GO:0005829">
    <property type="term" value="C:cytosol"/>
    <property type="evidence" value="ECO:0007669"/>
    <property type="project" value="TreeGrafter"/>
</dbReference>
<accession>A0A5R9GF25</accession>
<comment type="catalytic activity">
    <reaction evidence="1">
        <text>adenylyl-molybdopterin + molybdate = Mo-molybdopterin + AMP + H(+)</text>
        <dbReference type="Rhea" id="RHEA:35047"/>
        <dbReference type="ChEBI" id="CHEBI:15378"/>
        <dbReference type="ChEBI" id="CHEBI:36264"/>
        <dbReference type="ChEBI" id="CHEBI:62727"/>
        <dbReference type="ChEBI" id="CHEBI:71302"/>
        <dbReference type="ChEBI" id="CHEBI:456215"/>
    </reaction>
</comment>
<gene>
    <name evidence="3" type="ORF">FE782_11340</name>
</gene>
<keyword evidence="1" id="KW-0500">Molybdenum</keyword>
<keyword evidence="1" id="KW-0501">Molybdenum cofactor biosynthesis</keyword>
<dbReference type="EC" id="2.10.1.1" evidence="1"/>
<comment type="similarity">
    <text evidence="1">Belongs to the MoeA family.</text>
</comment>
<evidence type="ECO:0000313" key="4">
    <source>
        <dbReference type="Proteomes" id="UP000309676"/>
    </source>
</evidence>
<dbReference type="PANTHER" id="PTHR10192">
    <property type="entry name" value="MOLYBDOPTERIN BIOSYNTHESIS PROTEIN"/>
    <property type="match status" value="1"/>
</dbReference>
<organism evidence="3 4">
    <name type="scientific">Paenibacillus antri</name>
    <dbReference type="NCBI Taxonomy" id="2582848"/>
    <lineage>
        <taxon>Bacteria</taxon>
        <taxon>Bacillati</taxon>
        <taxon>Bacillota</taxon>
        <taxon>Bacilli</taxon>
        <taxon>Bacillales</taxon>
        <taxon>Paenibacillaceae</taxon>
        <taxon>Paenibacillus</taxon>
    </lineage>
</organism>
<dbReference type="SMART" id="SM00852">
    <property type="entry name" value="MoCF_biosynth"/>
    <property type="match status" value="1"/>
</dbReference>
<dbReference type="InterPro" id="IPR001453">
    <property type="entry name" value="MoaB/Mog_dom"/>
</dbReference>
<dbReference type="GO" id="GO:0046872">
    <property type="term" value="F:metal ion binding"/>
    <property type="evidence" value="ECO:0007669"/>
    <property type="project" value="UniProtKB-UniRule"/>
</dbReference>
<name>A0A5R9GF25_9BACL</name>
<comment type="cofactor">
    <cofactor evidence="1">
        <name>Mg(2+)</name>
        <dbReference type="ChEBI" id="CHEBI:18420"/>
    </cofactor>
</comment>
<dbReference type="PANTHER" id="PTHR10192:SF28">
    <property type="entry name" value="MOLYBDOPTERIN MOLYBDENUMTRANSFERASE"/>
    <property type="match status" value="1"/>
</dbReference>
<evidence type="ECO:0000313" key="3">
    <source>
        <dbReference type="EMBL" id="TLS51968.1"/>
    </source>
</evidence>
<sequence>MKPEHLMKEVRVQDAVGLRLGHDLTRIVPGEFKGRAFRKGHTIAEEDIPLLLDIGKEHIYILDVPEGWVHEEDAAIRMARATAGDYIETTEPSEGKVSLKSTILGLAKIDETFVHLANDIEHVVFSTIVNDAVVQPGKALAAARVVPLVVEEATVSRFETTAQQHRYRTNGAPIVAVKPFRRLKAGIVTTGGEVFTGRIDDKFGPVLRDKLAALGSEVAEQRFSPDDTDSIVEHIRYYQASGVDLILVTGGMSVDPDDRTPGAIKKAGADIVSYGTPMLPGSMMLFGYLPGGTPIFGLPGAVIYEPFTSFDVLLPRVCAGERIERSDIVRLGYGGLIK</sequence>
<dbReference type="Proteomes" id="UP000309676">
    <property type="component" value="Unassembled WGS sequence"/>
</dbReference>
<keyword evidence="1" id="KW-0808">Transferase</keyword>
<reference evidence="3 4" key="1">
    <citation type="submission" date="2019-05" db="EMBL/GenBank/DDBJ databases">
        <authorList>
            <person name="Narsing Rao M.P."/>
            <person name="Li W.J."/>
        </authorList>
    </citation>
    <scope>NUCLEOTIDE SEQUENCE [LARGE SCALE GENOMIC DNA]</scope>
    <source>
        <strain evidence="3 4">SYSU_K30003</strain>
    </source>
</reference>